<protein>
    <submittedName>
        <fullName evidence="2">Uncharacterized protein</fullName>
    </submittedName>
</protein>
<evidence type="ECO:0000313" key="2">
    <source>
        <dbReference type="EMBL" id="PZR11101.1"/>
    </source>
</evidence>
<sequence>MKQPWSGRVDAERGLVFELHFESANYDAEQQLEAEDGDWNRSGRSSRQARVRRSTPEVTSRGRGARR</sequence>
<feature type="region of interest" description="Disordered" evidence="1">
    <location>
        <begin position="28"/>
        <end position="67"/>
    </location>
</feature>
<evidence type="ECO:0000256" key="1">
    <source>
        <dbReference type="SAM" id="MobiDB-lite"/>
    </source>
</evidence>
<evidence type="ECO:0000313" key="3">
    <source>
        <dbReference type="Proteomes" id="UP000249061"/>
    </source>
</evidence>
<dbReference type="AlphaFoldDB" id="A0A2W5VL24"/>
<proteinExistence type="predicted"/>
<gene>
    <name evidence="2" type="ORF">DI536_18355</name>
</gene>
<name>A0A2W5VL24_9BACT</name>
<reference evidence="2 3" key="1">
    <citation type="submission" date="2017-08" db="EMBL/GenBank/DDBJ databases">
        <title>Infants hospitalized years apart are colonized by the same room-sourced microbial strains.</title>
        <authorList>
            <person name="Brooks B."/>
            <person name="Olm M.R."/>
            <person name="Firek B.A."/>
            <person name="Baker R."/>
            <person name="Thomas B.C."/>
            <person name="Morowitz M.J."/>
            <person name="Banfield J.F."/>
        </authorList>
    </citation>
    <scope>NUCLEOTIDE SEQUENCE [LARGE SCALE GENOMIC DNA]</scope>
    <source>
        <strain evidence="2">S2_003_000_R2_14</strain>
    </source>
</reference>
<comment type="caution">
    <text evidence="2">The sequence shown here is derived from an EMBL/GenBank/DDBJ whole genome shotgun (WGS) entry which is preliminary data.</text>
</comment>
<accession>A0A2W5VL24</accession>
<dbReference type="EMBL" id="QFQP01000015">
    <property type="protein sequence ID" value="PZR11101.1"/>
    <property type="molecule type" value="Genomic_DNA"/>
</dbReference>
<dbReference type="Proteomes" id="UP000249061">
    <property type="component" value="Unassembled WGS sequence"/>
</dbReference>
<organism evidence="2 3">
    <name type="scientific">Archangium gephyra</name>
    <dbReference type="NCBI Taxonomy" id="48"/>
    <lineage>
        <taxon>Bacteria</taxon>
        <taxon>Pseudomonadati</taxon>
        <taxon>Myxococcota</taxon>
        <taxon>Myxococcia</taxon>
        <taxon>Myxococcales</taxon>
        <taxon>Cystobacterineae</taxon>
        <taxon>Archangiaceae</taxon>
        <taxon>Archangium</taxon>
    </lineage>
</organism>